<dbReference type="AlphaFoldDB" id="A0AAX2QYD5"/>
<evidence type="ECO:0000256" key="1">
    <source>
        <dbReference type="ARBA" id="ARBA00022741"/>
    </source>
</evidence>
<evidence type="ECO:0000256" key="2">
    <source>
        <dbReference type="ARBA" id="ARBA00022840"/>
    </source>
</evidence>
<evidence type="ECO:0000313" key="6">
    <source>
        <dbReference type="Proteomes" id="UP000294834"/>
    </source>
</evidence>
<protein>
    <submittedName>
        <fullName evidence="5">DNA mismatch repair protein MutS</fullName>
    </submittedName>
</protein>
<reference evidence="5 6" key="1">
    <citation type="journal article" date="2019" name="Nat. Microbiol.">
        <title>Genomic variation and strain-specific functional adaptation in the human gut microbiome during early life.</title>
        <authorList>
            <person name="Vatanen T."/>
            <person name="Plichta D.R."/>
            <person name="Somani J."/>
            <person name="Munch P.C."/>
            <person name="Arthur T.D."/>
            <person name="Hall A.B."/>
            <person name="Rudolf S."/>
            <person name="Oakeley E.J."/>
            <person name="Ke X."/>
            <person name="Young R.A."/>
            <person name="Haiser H.J."/>
            <person name="Kolde R."/>
            <person name="Yassour M."/>
            <person name="Luopajarvi K."/>
            <person name="Siljander H."/>
            <person name="Virtanen S.M."/>
            <person name="Ilonen J."/>
            <person name="Uibo R."/>
            <person name="Tillmann V."/>
            <person name="Mokurov S."/>
            <person name="Dorshakova N."/>
            <person name="Porter J.A."/>
            <person name="McHardy A.C."/>
            <person name="Lahdesmaki H."/>
            <person name="Vlamakis H."/>
            <person name="Huttenhower C."/>
            <person name="Knip M."/>
            <person name="Xavier R.J."/>
        </authorList>
    </citation>
    <scope>NUCLEOTIDE SEQUENCE [LARGE SCALE GENOMIC DNA]</scope>
    <source>
        <strain evidence="5 6">RJX1052</strain>
    </source>
</reference>
<dbReference type="RefSeq" id="WP_038607656.1">
    <property type="nucleotide sequence ID" value="NZ_CP046427.1"/>
</dbReference>
<dbReference type="SMART" id="SM00534">
    <property type="entry name" value="MUTSac"/>
    <property type="match status" value="1"/>
</dbReference>
<accession>A0AAX2QYD5</accession>
<dbReference type="Proteomes" id="UP000294834">
    <property type="component" value="Unassembled WGS sequence"/>
</dbReference>
<gene>
    <name evidence="5" type="ORF">E1J06_20405</name>
</gene>
<evidence type="ECO:0000256" key="3">
    <source>
        <dbReference type="ARBA" id="ARBA00023125"/>
    </source>
</evidence>
<dbReference type="KEGG" id="bdh:GV66_06020"/>
<evidence type="ECO:0000313" key="5">
    <source>
        <dbReference type="EMBL" id="TDB04147.1"/>
    </source>
</evidence>
<dbReference type="GO" id="GO:0030983">
    <property type="term" value="F:mismatched DNA binding"/>
    <property type="evidence" value="ECO:0007669"/>
    <property type="project" value="InterPro"/>
</dbReference>
<evidence type="ECO:0000259" key="4">
    <source>
        <dbReference type="SMART" id="SM00534"/>
    </source>
</evidence>
<dbReference type="Gene3D" id="3.40.50.300">
    <property type="entry name" value="P-loop containing nucleotide triphosphate hydrolases"/>
    <property type="match status" value="1"/>
</dbReference>
<feature type="domain" description="DNA mismatch repair proteins mutS family" evidence="4">
    <location>
        <begin position="317"/>
        <end position="502"/>
    </location>
</feature>
<dbReference type="GO" id="GO:0005524">
    <property type="term" value="F:ATP binding"/>
    <property type="evidence" value="ECO:0007669"/>
    <property type="project" value="UniProtKB-KW"/>
</dbReference>
<organism evidence="5 6">
    <name type="scientific">Phocaeicola dorei</name>
    <dbReference type="NCBI Taxonomy" id="357276"/>
    <lineage>
        <taxon>Bacteria</taxon>
        <taxon>Pseudomonadati</taxon>
        <taxon>Bacteroidota</taxon>
        <taxon>Bacteroidia</taxon>
        <taxon>Bacteroidales</taxon>
        <taxon>Bacteroidaceae</taxon>
        <taxon>Phocaeicola</taxon>
    </lineage>
</organism>
<sequence length="505" mass="57709">MEKGITAYHSYLSLGNAEEALSETVREDLNINDLCEQVDYTSSCIGRQYLYHILCTDKVSDVAKHEPFIEKLQTDHPLRDQLVNALQKLNKPDAYSIVDILAEKEHIYSRRYLFLIQICRWLPALFVVLMFQFSSSPVPFLLLLVSYLFNGYLHFTQKNVLSCYYFSIPQLYKLLKTADYLSTIPLFLSVDTKMESCTRHLKKLSRKLASFRFGIGLESESAMIVYLLTELLNIFTLYATVNIVTSFQSIQKKKEEIEQAFRYIGFLDVLCSLSFLREQIPYYCNPSDNKAEERLYADSIYHPLITGCVSNNVSLLGKSMLITGSNMSGKTSFIRTVAINLLTAKTLNTCFAKEFRIDMRRCLYSVIHTEDGLLEGKSYFFKEAENVKAALDKGKEGNYLLIFDELFKGTNTVERIAINSAVFSELAKADNLILASTHDLELTGLLNNQYELYHFSEKIVDDQLLFDYKLKKGVAKEGNAIKILELCGYPSSLIRTAKNTLPMIH</sequence>
<keyword evidence="1" id="KW-0547">Nucleotide-binding</keyword>
<dbReference type="InterPro" id="IPR045076">
    <property type="entry name" value="MutS"/>
</dbReference>
<dbReference type="SUPFAM" id="SSF52540">
    <property type="entry name" value="P-loop containing nucleoside triphosphate hydrolases"/>
    <property type="match status" value="1"/>
</dbReference>
<dbReference type="InterPro" id="IPR000432">
    <property type="entry name" value="DNA_mismatch_repair_MutS_C"/>
</dbReference>
<comment type="caution">
    <text evidence="5">The sequence shown here is derived from an EMBL/GenBank/DDBJ whole genome shotgun (WGS) entry which is preliminary data.</text>
</comment>
<keyword evidence="3" id="KW-0238">DNA-binding</keyword>
<name>A0AAX2QYD5_9BACT</name>
<dbReference type="GO" id="GO:0006298">
    <property type="term" value="P:mismatch repair"/>
    <property type="evidence" value="ECO:0007669"/>
    <property type="project" value="InterPro"/>
</dbReference>
<dbReference type="GO" id="GO:0005829">
    <property type="term" value="C:cytosol"/>
    <property type="evidence" value="ECO:0007669"/>
    <property type="project" value="TreeGrafter"/>
</dbReference>
<dbReference type="EMBL" id="SLTX01000002">
    <property type="protein sequence ID" value="TDB04147.1"/>
    <property type="molecule type" value="Genomic_DNA"/>
</dbReference>
<keyword evidence="2" id="KW-0067">ATP-binding</keyword>
<dbReference type="PANTHER" id="PTHR11361">
    <property type="entry name" value="DNA MISMATCH REPAIR PROTEIN MUTS FAMILY MEMBER"/>
    <property type="match status" value="1"/>
</dbReference>
<dbReference type="PANTHER" id="PTHR11361:SF152">
    <property type="entry name" value="DNA MISMATCH REPAIR PROTEIN"/>
    <property type="match status" value="1"/>
</dbReference>
<dbReference type="Pfam" id="PF00488">
    <property type="entry name" value="MutS_V"/>
    <property type="match status" value="1"/>
</dbReference>
<dbReference type="InterPro" id="IPR027417">
    <property type="entry name" value="P-loop_NTPase"/>
</dbReference>
<proteinExistence type="predicted"/>
<dbReference type="GO" id="GO:0140664">
    <property type="term" value="F:ATP-dependent DNA damage sensor activity"/>
    <property type="evidence" value="ECO:0007669"/>
    <property type="project" value="InterPro"/>
</dbReference>